<name>A0A9N7VIY1_PLEPL</name>
<gene>
    <name evidence="1" type="ORF">PLEPLA_LOCUS39514</name>
</gene>
<dbReference type="AlphaFoldDB" id="A0A9N7VIY1"/>
<reference evidence="1" key="1">
    <citation type="submission" date="2020-03" db="EMBL/GenBank/DDBJ databases">
        <authorList>
            <person name="Weist P."/>
        </authorList>
    </citation>
    <scope>NUCLEOTIDE SEQUENCE</scope>
</reference>
<evidence type="ECO:0000313" key="2">
    <source>
        <dbReference type="Proteomes" id="UP001153269"/>
    </source>
</evidence>
<evidence type="ECO:0000313" key="1">
    <source>
        <dbReference type="EMBL" id="CAB1451788.1"/>
    </source>
</evidence>
<dbReference type="EMBL" id="CADEAL010004102">
    <property type="protein sequence ID" value="CAB1451788.1"/>
    <property type="molecule type" value="Genomic_DNA"/>
</dbReference>
<dbReference type="Proteomes" id="UP001153269">
    <property type="component" value="Unassembled WGS sequence"/>
</dbReference>
<keyword evidence="2" id="KW-1185">Reference proteome</keyword>
<sequence>MEVFNHPRPKMSVCDRYQDVSQSVSVAFSTLCQSLPRTEPGQQEIRNGSNKPRHKGTSCLQSTGFTWKEECFMCHVKFSCRKDGSIQSSQPLPGEVITLCAVSWVLEPVDRAAFCPGVGGKQIQRKHVCLSRQSL</sequence>
<comment type="caution">
    <text evidence="1">The sequence shown here is derived from an EMBL/GenBank/DDBJ whole genome shotgun (WGS) entry which is preliminary data.</text>
</comment>
<accession>A0A9N7VIY1</accession>
<organism evidence="1 2">
    <name type="scientific">Pleuronectes platessa</name>
    <name type="common">European plaice</name>
    <dbReference type="NCBI Taxonomy" id="8262"/>
    <lineage>
        <taxon>Eukaryota</taxon>
        <taxon>Metazoa</taxon>
        <taxon>Chordata</taxon>
        <taxon>Craniata</taxon>
        <taxon>Vertebrata</taxon>
        <taxon>Euteleostomi</taxon>
        <taxon>Actinopterygii</taxon>
        <taxon>Neopterygii</taxon>
        <taxon>Teleostei</taxon>
        <taxon>Neoteleostei</taxon>
        <taxon>Acanthomorphata</taxon>
        <taxon>Carangaria</taxon>
        <taxon>Pleuronectiformes</taxon>
        <taxon>Pleuronectoidei</taxon>
        <taxon>Pleuronectidae</taxon>
        <taxon>Pleuronectes</taxon>
    </lineage>
</organism>
<protein>
    <submittedName>
        <fullName evidence="1">Uncharacterized protein</fullName>
    </submittedName>
</protein>
<proteinExistence type="predicted"/>